<dbReference type="SUPFAM" id="SSF46689">
    <property type="entry name" value="Homeodomain-like"/>
    <property type="match status" value="1"/>
</dbReference>
<dbReference type="PROSITE" id="PS01124">
    <property type="entry name" value="HTH_ARAC_FAMILY_2"/>
    <property type="match status" value="1"/>
</dbReference>
<protein>
    <submittedName>
        <fullName evidence="6">Helix-turn-helix transcriptional regulator</fullName>
    </submittedName>
</protein>
<dbReference type="PANTHER" id="PTHR43280">
    <property type="entry name" value="ARAC-FAMILY TRANSCRIPTIONAL REGULATOR"/>
    <property type="match status" value="1"/>
</dbReference>
<dbReference type="PROSITE" id="PS00041">
    <property type="entry name" value="HTH_ARAC_FAMILY_1"/>
    <property type="match status" value="1"/>
</dbReference>
<dbReference type="PANTHER" id="PTHR43280:SF28">
    <property type="entry name" value="HTH-TYPE TRANSCRIPTIONAL ACTIVATOR RHAS"/>
    <property type="match status" value="1"/>
</dbReference>
<reference evidence="6" key="1">
    <citation type="submission" date="2020-08" db="EMBL/GenBank/DDBJ databases">
        <title>Genome public.</title>
        <authorList>
            <person name="Liu C."/>
            <person name="Sun Q."/>
        </authorList>
    </citation>
    <scope>NUCLEOTIDE SEQUENCE</scope>
    <source>
        <strain evidence="6">NSJ-50</strain>
    </source>
</reference>
<dbReference type="Gene3D" id="1.10.10.60">
    <property type="entry name" value="Homeodomain-like"/>
    <property type="match status" value="2"/>
</dbReference>
<keyword evidence="3" id="KW-0804">Transcription</keyword>
<gene>
    <name evidence="6" type="ORF">H8706_03460</name>
</gene>
<dbReference type="EMBL" id="JACRTE010000003">
    <property type="protein sequence ID" value="MBC8595926.1"/>
    <property type="molecule type" value="Genomic_DNA"/>
</dbReference>
<proteinExistence type="predicted"/>
<dbReference type="GO" id="GO:0003700">
    <property type="term" value="F:DNA-binding transcription factor activity"/>
    <property type="evidence" value="ECO:0007669"/>
    <property type="project" value="InterPro"/>
</dbReference>
<dbReference type="Pfam" id="PF12833">
    <property type="entry name" value="HTH_18"/>
    <property type="match status" value="1"/>
</dbReference>
<keyword evidence="4" id="KW-0472">Membrane</keyword>
<keyword evidence="1" id="KW-0805">Transcription regulation</keyword>
<dbReference type="InterPro" id="IPR018062">
    <property type="entry name" value="HTH_AraC-typ_CS"/>
</dbReference>
<keyword evidence="2" id="KW-0238">DNA-binding</keyword>
<dbReference type="RefSeq" id="WP_262431505.1">
    <property type="nucleotide sequence ID" value="NZ_JACRTE010000003.1"/>
</dbReference>
<evidence type="ECO:0000256" key="2">
    <source>
        <dbReference type="ARBA" id="ARBA00023125"/>
    </source>
</evidence>
<dbReference type="InterPro" id="IPR018060">
    <property type="entry name" value="HTH_AraC"/>
</dbReference>
<organism evidence="6 7">
    <name type="scientific">Qingrenia yutianensis</name>
    <dbReference type="NCBI Taxonomy" id="2763676"/>
    <lineage>
        <taxon>Bacteria</taxon>
        <taxon>Bacillati</taxon>
        <taxon>Bacillota</taxon>
        <taxon>Clostridia</taxon>
        <taxon>Eubacteriales</taxon>
        <taxon>Oscillospiraceae</taxon>
        <taxon>Qingrenia</taxon>
    </lineage>
</organism>
<evidence type="ECO:0000259" key="5">
    <source>
        <dbReference type="PROSITE" id="PS01124"/>
    </source>
</evidence>
<accession>A0A926F9P6</accession>
<feature type="transmembrane region" description="Helical" evidence="4">
    <location>
        <begin position="274"/>
        <end position="298"/>
    </location>
</feature>
<evidence type="ECO:0000256" key="4">
    <source>
        <dbReference type="SAM" id="Phobius"/>
    </source>
</evidence>
<sequence length="712" mass="80938">MRYFKADSNIKRQYFVTAAILLAVLIPVYIVSYNMTAENISAGIQGNIDVTMNMLDKETESLRKISMNIVETDEYTELNKNITIDSPVEYASVNKFAKKYNQTIDLSSIIEDCIIYFKRSDVIVSKKLTLCGEDFLSADDFIRFGNESFDDFVQKASEEGFSETWRYCPDTFYCGKKSDILAVCVAASRNLSSNADAVIVGLIDVDSLFSAMGMDNFKTYAEYKFTAYDGSTLMESASYGSMKTKHIISYDKTSAAVRLDLKIRPSYYNQRMKILFILFAVYSMIIASVGVLIVFFLAKMQNSKMHRLALAVEEFTGIANVKNDYDYISEVLKGINRKNLYLDSVVAKNVIYKLFTMTLTDDEYDIIRSKYPELFGESIIMIIKSENMMPEIIELGAKQYGLEITAMLKNYNGNIVVIIKARSSSEYYAEAAEKISELVSRIKEKGIDIYASVSGICESIEEIPEKYKEAHNLLRHLEYQNLILADTDRAEKSLALTGMGDKLYELVMSGNEFEASRIVYEQWYDLSENFADNSLEQLFFDQRRALITAAENTGYNGEIVNYDSNKNIRETAFAVTECISKLCAHIRSLRSEKKKYDEIINYILNHYTEPFFGMTSVTTYFNVSDKTVSNVVKQKTGQSFLGYVENLRIDRAKTLLEDDTLKVADVANMCGYGTEGAFYKAFKKKVNVSPGVYRKSRTNRFILNDGEDGNEK</sequence>
<dbReference type="GO" id="GO:0043565">
    <property type="term" value="F:sequence-specific DNA binding"/>
    <property type="evidence" value="ECO:0007669"/>
    <property type="project" value="InterPro"/>
</dbReference>
<feature type="transmembrane region" description="Helical" evidence="4">
    <location>
        <begin position="12"/>
        <end position="31"/>
    </location>
</feature>
<dbReference type="AlphaFoldDB" id="A0A926F9P6"/>
<evidence type="ECO:0000256" key="3">
    <source>
        <dbReference type="ARBA" id="ARBA00023163"/>
    </source>
</evidence>
<evidence type="ECO:0000256" key="1">
    <source>
        <dbReference type="ARBA" id="ARBA00023015"/>
    </source>
</evidence>
<name>A0A926F9P6_9FIRM</name>
<keyword evidence="7" id="KW-1185">Reference proteome</keyword>
<feature type="domain" description="HTH araC/xylS-type" evidence="5">
    <location>
        <begin position="597"/>
        <end position="696"/>
    </location>
</feature>
<dbReference type="InterPro" id="IPR009057">
    <property type="entry name" value="Homeodomain-like_sf"/>
</dbReference>
<evidence type="ECO:0000313" key="6">
    <source>
        <dbReference type="EMBL" id="MBC8595926.1"/>
    </source>
</evidence>
<dbReference type="SMART" id="SM00342">
    <property type="entry name" value="HTH_ARAC"/>
    <property type="match status" value="1"/>
</dbReference>
<evidence type="ECO:0000313" key="7">
    <source>
        <dbReference type="Proteomes" id="UP000647416"/>
    </source>
</evidence>
<comment type="caution">
    <text evidence="6">The sequence shown here is derived from an EMBL/GenBank/DDBJ whole genome shotgun (WGS) entry which is preliminary data.</text>
</comment>
<keyword evidence="4" id="KW-0812">Transmembrane</keyword>
<keyword evidence="4" id="KW-1133">Transmembrane helix</keyword>
<dbReference type="Proteomes" id="UP000647416">
    <property type="component" value="Unassembled WGS sequence"/>
</dbReference>